<dbReference type="Proteomes" id="UP001549749">
    <property type="component" value="Unassembled WGS sequence"/>
</dbReference>
<dbReference type="Gene3D" id="2.40.30.10">
    <property type="entry name" value="Translation factors"/>
    <property type="match status" value="1"/>
</dbReference>
<feature type="domain" description="FAD-binding FR-type" evidence="1">
    <location>
        <begin position="8"/>
        <end position="113"/>
    </location>
</feature>
<dbReference type="PANTHER" id="PTHR30157:SF0">
    <property type="entry name" value="NADPH-DEPENDENT FERRIC-CHELATE REDUCTASE"/>
    <property type="match status" value="1"/>
</dbReference>
<dbReference type="RefSeq" id="WP_354663043.1">
    <property type="nucleotide sequence ID" value="NZ_JBEXAC010000002.1"/>
</dbReference>
<dbReference type="InterPro" id="IPR007037">
    <property type="entry name" value="SIP_rossman_dom"/>
</dbReference>
<dbReference type="SUPFAM" id="SSF63380">
    <property type="entry name" value="Riboflavin synthase domain-like"/>
    <property type="match status" value="1"/>
</dbReference>
<dbReference type="InterPro" id="IPR017938">
    <property type="entry name" value="Riboflavin_synthase-like_b-brl"/>
</dbReference>
<comment type="caution">
    <text evidence="2">The sequence shown here is derived from an EMBL/GenBank/DDBJ whole genome shotgun (WGS) entry which is preliminary data.</text>
</comment>
<evidence type="ECO:0000313" key="2">
    <source>
        <dbReference type="EMBL" id="MET7000484.1"/>
    </source>
</evidence>
<protein>
    <submittedName>
        <fullName evidence="2">SIP domain-containing protein</fullName>
    </submittedName>
</protein>
<dbReference type="PANTHER" id="PTHR30157">
    <property type="entry name" value="FERRIC REDUCTASE, NADPH-DEPENDENT"/>
    <property type="match status" value="1"/>
</dbReference>
<dbReference type="EMBL" id="JBEXAC010000002">
    <property type="protein sequence ID" value="MET7000484.1"/>
    <property type="molecule type" value="Genomic_DNA"/>
</dbReference>
<keyword evidence="3" id="KW-1185">Reference proteome</keyword>
<dbReference type="InterPro" id="IPR017927">
    <property type="entry name" value="FAD-bd_FR_type"/>
</dbReference>
<name>A0ABV2TBS0_9BACT</name>
<proteinExistence type="predicted"/>
<reference evidence="2 3" key="1">
    <citation type="submission" date="2024-06" db="EMBL/GenBank/DDBJ databases">
        <title>Chitinophaga defluvii sp. nov., isolated from municipal sewage.</title>
        <authorList>
            <person name="Zhang L."/>
        </authorList>
    </citation>
    <scope>NUCLEOTIDE SEQUENCE [LARGE SCALE GENOMIC DNA]</scope>
    <source>
        <strain evidence="2 3">H8</strain>
    </source>
</reference>
<dbReference type="PROSITE" id="PS51384">
    <property type="entry name" value="FAD_FR"/>
    <property type="match status" value="1"/>
</dbReference>
<gene>
    <name evidence="2" type="ORF">ABR189_24040</name>
</gene>
<dbReference type="InterPro" id="IPR039261">
    <property type="entry name" value="FNR_nucleotide-bd"/>
</dbReference>
<dbReference type="Gene3D" id="3.40.50.80">
    <property type="entry name" value="Nucleotide-binding domain of ferredoxin-NADP reductase (FNR) module"/>
    <property type="match status" value="1"/>
</dbReference>
<dbReference type="InterPro" id="IPR039374">
    <property type="entry name" value="SIP_fam"/>
</dbReference>
<organism evidence="2 3">
    <name type="scientific">Chitinophaga defluvii</name>
    <dbReference type="NCBI Taxonomy" id="3163343"/>
    <lineage>
        <taxon>Bacteria</taxon>
        <taxon>Pseudomonadati</taxon>
        <taxon>Bacteroidota</taxon>
        <taxon>Chitinophagia</taxon>
        <taxon>Chitinophagales</taxon>
        <taxon>Chitinophagaceae</taxon>
        <taxon>Chitinophaga</taxon>
    </lineage>
</organism>
<evidence type="ECO:0000313" key="3">
    <source>
        <dbReference type="Proteomes" id="UP001549749"/>
    </source>
</evidence>
<evidence type="ECO:0000259" key="1">
    <source>
        <dbReference type="PROSITE" id="PS51384"/>
    </source>
</evidence>
<accession>A0ABV2TBS0</accession>
<dbReference type="Pfam" id="PF04954">
    <property type="entry name" value="SIP"/>
    <property type="match status" value="1"/>
</dbReference>
<sequence>MEQTAVIPDIQKAMILDIRQIARHTYHLKIQGDDFKQMAYVPGFTMDMYLGDPFTEPEVADRKYSFWNYDSENQIADIAICTFSKGKGAAWIQTLQPGEMVYFKPPRGKLLADTSADKYLLIGDVTALSHLYEIYRHLPAEKEIFSFIYAKAAADIFPDIDGSLPFSYHLIYPVSAKVITRQVMLYLPEDIDQAMAYIVGDPDTSVMLHNYFKKERGFPAQNLKTKPFWKTDK</sequence>